<dbReference type="PANTHER" id="PTHR12537:SF12">
    <property type="entry name" value="MATERNAL PROTEIN PUMILIO"/>
    <property type="match status" value="1"/>
</dbReference>
<keyword evidence="11" id="KW-1185">Reference proteome</keyword>
<feature type="repeat" description="Pumilio" evidence="7">
    <location>
        <begin position="572"/>
        <end position="607"/>
    </location>
</feature>
<feature type="repeat" description="Pumilio" evidence="7">
    <location>
        <begin position="727"/>
        <end position="768"/>
    </location>
</feature>
<organism evidence="10 11">
    <name type="scientific">Sungouiella intermedia</name>
    <dbReference type="NCBI Taxonomy" id="45354"/>
    <lineage>
        <taxon>Eukaryota</taxon>
        <taxon>Fungi</taxon>
        <taxon>Dikarya</taxon>
        <taxon>Ascomycota</taxon>
        <taxon>Saccharomycotina</taxon>
        <taxon>Pichiomycetes</taxon>
        <taxon>Metschnikowiaceae</taxon>
        <taxon>Sungouiella</taxon>
    </lineage>
</organism>
<dbReference type="PANTHER" id="PTHR12537">
    <property type="entry name" value="RNA BINDING PROTEIN PUMILIO-RELATED"/>
    <property type="match status" value="1"/>
</dbReference>
<feature type="repeat" description="Pumilio" evidence="7">
    <location>
        <begin position="500"/>
        <end position="535"/>
    </location>
</feature>
<name>A0A1L0BUT4_9ASCO</name>
<evidence type="ECO:0000313" key="11">
    <source>
        <dbReference type="Proteomes" id="UP000182334"/>
    </source>
</evidence>
<dbReference type="SMART" id="SM00025">
    <property type="entry name" value="Pumilio"/>
    <property type="match status" value="8"/>
</dbReference>
<dbReference type="GO" id="GO:0000288">
    <property type="term" value="P:nuclear-transcribed mRNA catabolic process, deadenylation-dependent decay"/>
    <property type="evidence" value="ECO:0007669"/>
    <property type="project" value="TreeGrafter"/>
</dbReference>
<reference evidence="10 11" key="1">
    <citation type="submission" date="2016-10" db="EMBL/GenBank/DDBJ databases">
        <authorList>
            <person name="de Groot N.N."/>
        </authorList>
    </citation>
    <scope>NUCLEOTIDE SEQUENCE [LARGE SCALE GENOMIC DNA]</scope>
    <source>
        <strain evidence="10 11">CBS 141442</strain>
    </source>
</reference>
<dbReference type="EMBL" id="LT635759">
    <property type="protein sequence ID" value="SGZ54074.1"/>
    <property type="molecule type" value="Genomic_DNA"/>
</dbReference>
<dbReference type="PROSITE" id="PS50303">
    <property type="entry name" value="PUM_HD"/>
    <property type="match status" value="1"/>
</dbReference>
<dbReference type="InterPro" id="IPR033712">
    <property type="entry name" value="Pumilio_RNA-bd"/>
</dbReference>
<dbReference type="InterPro" id="IPR016024">
    <property type="entry name" value="ARM-type_fold"/>
</dbReference>
<evidence type="ECO:0000256" key="7">
    <source>
        <dbReference type="PROSITE-ProRule" id="PRU00317"/>
    </source>
</evidence>
<dbReference type="InterPro" id="IPR001313">
    <property type="entry name" value="Pumilio_RNA-bd_rpt"/>
</dbReference>
<feature type="repeat" description="Pumilio" evidence="7">
    <location>
        <begin position="464"/>
        <end position="499"/>
    </location>
</feature>
<dbReference type="InterPro" id="IPR011989">
    <property type="entry name" value="ARM-like"/>
</dbReference>
<evidence type="ECO:0000256" key="4">
    <source>
        <dbReference type="ARBA" id="ARBA00022884"/>
    </source>
</evidence>
<evidence type="ECO:0000256" key="8">
    <source>
        <dbReference type="SAM" id="MobiDB-lite"/>
    </source>
</evidence>
<gene>
    <name evidence="10" type="ORF">SAMEA4029010_CIC11G00000000663</name>
</gene>
<dbReference type="InterPro" id="IPR033133">
    <property type="entry name" value="PUM-HD"/>
</dbReference>
<dbReference type="OrthoDB" id="668540at2759"/>
<keyword evidence="2" id="KW-0963">Cytoplasm</keyword>
<evidence type="ECO:0000256" key="1">
    <source>
        <dbReference type="ARBA" id="ARBA00004496"/>
    </source>
</evidence>
<dbReference type="AlphaFoldDB" id="A0A1L0BUT4"/>
<keyword evidence="3" id="KW-0677">Repeat</keyword>
<evidence type="ECO:0000256" key="5">
    <source>
        <dbReference type="ARBA" id="ARBA00060736"/>
    </source>
</evidence>
<dbReference type="GO" id="GO:0003730">
    <property type="term" value="F:mRNA 3'-UTR binding"/>
    <property type="evidence" value="ECO:0007669"/>
    <property type="project" value="TreeGrafter"/>
</dbReference>
<evidence type="ECO:0000256" key="2">
    <source>
        <dbReference type="ARBA" id="ARBA00022490"/>
    </source>
</evidence>
<comment type="similarity">
    <text evidence="5">Belongs to the PUF3 family.</text>
</comment>
<feature type="repeat" description="Pumilio" evidence="7">
    <location>
        <begin position="536"/>
        <end position="571"/>
    </location>
</feature>
<dbReference type="Pfam" id="PF00806">
    <property type="entry name" value="PUF"/>
    <property type="match status" value="8"/>
</dbReference>
<keyword evidence="4" id="KW-0694">RNA-binding</keyword>
<protein>
    <recommendedName>
        <fullName evidence="6">Pumilio homology domain family member 3</fullName>
    </recommendedName>
</protein>
<sequence>MPSETIWSNSDPTSPHLSKYRSVLDLVDPDVAKMLASNAPIEGRRFSFHDSGEIESNLFDFKASLAQVSYAASTGGPHAPGMVPSKTPPFQLGTASISGGITSRHPPQDSFLHKFSSVADATRDIELSNTLGTLSLDGNTRRSSFNNDQGMKPFNVSPHGSMNENLNMPAPRNSRHQSISEKIDNYNSNSPIQASAALSISSDLNSNSGHQGAADVSAPAHGHPHGFWNPATAASFTPNQTFSYFLENPAFPFSGSPVPPNPYARQQPVMPPISPPPFMMGNPPFMDGGMYGFMGYPGQAEANMNPEGEALAETVETGESSALDSQTAGLKLPQKTGGLPGIGLMNRQMHPASGGFMFHPFNPYGVYPQGATPTSPPVPQTDIPEDSHGVAVPIPPVAFDASMMPPPAGNRSVNQSIPPNSGQGKKSKAGRGNGGGKGGHHIYRSPLLEEIRSNSKGKEYYLKDIYGHVVEFTKDQHGSRFIQQRLPSASDEEKEVVFNEIRDISYELMTDVFGNYVIQKFFEHGSTTQKVVLLECMKTNIYDLSLQMYGCRVVQRALESLPLEGQLQVVDELRDHILVSAKDQNGNHVIQKSIERIPFENIRFILDSLRNHIYHLSTHPYGCRVIQRLLEYSDIEDQKEIMGELNRFIFYLIQDQYGNYVIQHILERGNPEDREEVLKVALGSVVNFSKHKFASNVIEKCIKYGSTEQRRRILHEVMLENEDLEKETVDDDSPLALMMKDQYANYVIQKLVEGFDAKSSEKKSLVVKLRQYLKQLSMKNNYGKHLASVEKMIVVAETALVEADRV</sequence>
<dbReference type="Gene3D" id="1.25.10.10">
    <property type="entry name" value="Leucine-rich Repeat Variant"/>
    <property type="match status" value="1"/>
</dbReference>
<feature type="compositionally biased region" description="Polar residues" evidence="8">
    <location>
        <begin position="133"/>
        <end position="149"/>
    </location>
</feature>
<feature type="compositionally biased region" description="Polar residues" evidence="8">
    <location>
        <begin position="411"/>
        <end position="423"/>
    </location>
</feature>
<evidence type="ECO:0000256" key="3">
    <source>
        <dbReference type="ARBA" id="ARBA00022737"/>
    </source>
</evidence>
<feature type="region of interest" description="Disordered" evidence="8">
    <location>
        <begin position="400"/>
        <end position="442"/>
    </location>
</feature>
<dbReference type="SUPFAM" id="SSF48371">
    <property type="entry name" value="ARM repeat"/>
    <property type="match status" value="1"/>
</dbReference>
<feature type="domain" description="PUM-HD" evidence="9">
    <location>
        <begin position="443"/>
        <end position="794"/>
    </location>
</feature>
<dbReference type="CDD" id="cd07920">
    <property type="entry name" value="Pumilio"/>
    <property type="match status" value="1"/>
</dbReference>
<proteinExistence type="inferred from homology"/>
<comment type="subcellular location">
    <subcellularLocation>
        <location evidence="1">Cytoplasm</location>
    </subcellularLocation>
</comment>
<accession>A0A1L0BUT4</accession>
<evidence type="ECO:0000259" key="9">
    <source>
        <dbReference type="PROSITE" id="PS50303"/>
    </source>
</evidence>
<dbReference type="PROSITE" id="PS50302">
    <property type="entry name" value="PUM"/>
    <property type="match status" value="8"/>
</dbReference>
<feature type="repeat" description="Pumilio" evidence="7">
    <location>
        <begin position="644"/>
        <end position="679"/>
    </location>
</feature>
<feature type="region of interest" description="Disordered" evidence="8">
    <location>
        <begin position="133"/>
        <end position="178"/>
    </location>
</feature>
<dbReference type="GO" id="GO:0005737">
    <property type="term" value="C:cytoplasm"/>
    <property type="evidence" value="ECO:0007669"/>
    <property type="project" value="UniProtKB-SubCell"/>
</dbReference>
<evidence type="ECO:0000256" key="6">
    <source>
        <dbReference type="ARBA" id="ARBA00081811"/>
    </source>
</evidence>
<feature type="repeat" description="Pumilio" evidence="7">
    <location>
        <begin position="608"/>
        <end position="643"/>
    </location>
</feature>
<evidence type="ECO:0000313" key="10">
    <source>
        <dbReference type="EMBL" id="SGZ54074.1"/>
    </source>
</evidence>
<feature type="region of interest" description="Disordered" evidence="8">
    <location>
        <begin position="76"/>
        <end position="108"/>
    </location>
</feature>
<dbReference type="Proteomes" id="UP000182334">
    <property type="component" value="Chromosome IV"/>
</dbReference>
<dbReference type="STRING" id="45354.A0A1L0BUT4"/>
<feature type="repeat" description="Pumilio" evidence="7">
    <location>
        <begin position="680"/>
        <end position="715"/>
    </location>
</feature>
<dbReference type="FunFam" id="1.25.10.10:FF:000004">
    <property type="entry name" value="Pumilio homolog 1 isoform 2"/>
    <property type="match status" value="1"/>
</dbReference>